<reference evidence="2 3" key="1">
    <citation type="submission" date="2020-07" db="EMBL/GenBank/DDBJ databases">
        <authorList>
            <person name="Sun Q."/>
        </authorList>
    </citation>
    <scope>NUCLEOTIDE SEQUENCE [LARGE SCALE GENOMIC DNA]</scope>
    <source>
        <strain evidence="2 3">WYCCWR 11317</strain>
    </source>
</reference>
<feature type="signal peptide" evidence="1">
    <location>
        <begin position="1"/>
        <end position="19"/>
    </location>
</feature>
<evidence type="ECO:0000313" key="3">
    <source>
        <dbReference type="Proteomes" id="UP000539787"/>
    </source>
</evidence>
<keyword evidence="3" id="KW-1185">Reference proteome</keyword>
<evidence type="ECO:0000313" key="2">
    <source>
        <dbReference type="EMBL" id="MBA5805550.1"/>
    </source>
</evidence>
<protein>
    <recommendedName>
        <fullName evidence="4">Lipoprotein</fullName>
    </recommendedName>
</protein>
<dbReference type="EMBL" id="JACGBJ010000021">
    <property type="protein sequence ID" value="MBA5805550.1"/>
    <property type="molecule type" value="Genomic_DNA"/>
</dbReference>
<feature type="chain" id="PRO_5046229297" description="Lipoprotein" evidence="1">
    <location>
        <begin position="20"/>
        <end position="112"/>
    </location>
</feature>
<organism evidence="2 3">
    <name type="scientific">Rhizobium changzhiense</name>
    <dbReference type="NCBI Taxonomy" id="2692317"/>
    <lineage>
        <taxon>Bacteria</taxon>
        <taxon>Pseudomonadati</taxon>
        <taxon>Pseudomonadota</taxon>
        <taxon>Alphaproteobacteria</taxon>
        <taxon>Hyphomicrobiales</taxon>
        <taxon>Rhizobiaceae</taxon>
        <taxon>Rhizobium/Agrobacterium group</taxon>
        <taxon>Rhizobium</taxon>
    </lineage>
</organism>
<gene>
    <name evidence="2" type="ORF">HX902_28425</name>
</gene>
<name>A0ABR6AG14_9HYPH</name>
<evidence type="ECO:0000256" key="1">
    <source>
        <dbReference type="SAM" id="SignalP"/>
    </source>
</evidence>
<dbReference type="Proteomes" id="UP000539787">
    <property type="component" value="Unassembled WGS sequence"/>
</dbReference>
<dbReference type="PROSITE" id="PS51257">
    <property type="entry name" value="PROKAR_LIPOPROTEIN"/>
    <property type="match status" value="1"/>
</dbReference>
<accession>A0ABR6AG14</accession>
<evidence type="ECO:0008006" key="4">
    <source>
        <dbReference type="Google" id="ProtNLM"/>
    </source>
</evidence>
<comment type="caution">
    <text evidence="2">The sequence shown here is derived from an EMBL/GenBank/DDBJ whole genome shotgun (WGS) entry which is preliminary data.</text>
</comment>
<dbReference type="RefSeq" id="WP_182211217.1">
    <property type="nucleotide sequence ID" value="NZ_JACGBJ010000021.1"/>
</dbReference>
<sequence>MTYAALKLPKFLSVLTVLAAGLLSGCARMPPVFSDDGATISFKGEKFKYRAPGQAEVSCVFDDQRKLAVCDNGLTSELVTAGLPFHGVVLVEFDGRRFRPAEHPSTIVRSKS</sequence>
<proteinExistence type="predicted"/>
<keyword evidence="1" id="KW-0732">Signal</keyword>